<reference evidence="2 3" key="1">
    <citation type="submission" date="2020-01" db="EMBL/GenBank/DDBJ databases">
        <title>Leptobacterium flavescens.</title>
        <authorList>
            <person name="Wang G."/>
        </authorList>
    </citation>
    <scope>NUCLEOTIDE SEQUENCE [LARGE SCALE GENOMIC DNA]</scope>
    <source>
        <strain evidence="2 3">KCTC 22160</strain>
    </source>
</reference>
<organism evidence="2 3">
    <name type="scientific">Leptobacterium flavescens</name>
    <dbReference type="NCBI Taxonomy" id="472055"/>
    <lineage>
        <taxon>Bacteria</taxon>
        <taxon>Pseudomonadati</taxon>
        <taxon>Bacteroidota</taxon>
        <taxon>Flavobacteriia</taxon>
        <taxon>Flavobacteriales</taxon>
        <taxon>Flavobacteriaceae</taxon>
        <taxon>Leptobacterium</taxon>
    </lineage>
</organism>
<evidence type="ECO:0000256" key="1">
    <source>
        <dbReference type="SAM" id="Phobius"/>
    </source>
</evidence>
<accession>A0A6P0UKN9</accession>
<keyword evidence="1" id="KW-0812">Transmembrane</keyword>
<sequence length="66" mass="7505">MNYTKLITGFLFIIIGGIVFYYDLKKFKGIKSNDMRFPMFTGMFGAMIGLALIGAWVVILELSKLF</sequence>
<dbReference type="EMBL" id="JAABOO010000001">
    <property type="protein sequence ID" value="NER12980.1"/>
    <property type="molecule type" value="Genomic_DNA"/>
</dbReference>
<feature type="transmembrane region" description="Helical" evidence="1">
    <location>
        <begin position="36"/>
        <end position="59"/>
    </location>
</feature>
<dbReference type="RefSeq" id="WP_163605984.1">
    <property type="nucleotide sequence ID" value="NZ_JAABOO010000001.1"/>
</dbReference>
<feature type="transmembrane region" description="Helical" evidence="1">
    <location>
        <begin position="6"/>
        <end position="24"/>
    </location>
</feature>
<gene>
    <name evidence="2" type="ORF">GWK08_05985</name>
</gene>
<keyword evidence="1" id="KW-0472">Membrane</keyword>
<evidence type="ECO:0000313" key="2">
    <source>
        <dbReference type="EMBL" id="NER12980.1"/>
    </source>
</evidence>
<comment type="caution">
    <text evidence="2">The sequence shown here is derived from an EMBL/GenBank/DDBJ whole genome shotgun (WGS) entry which is preliminary data.</text>
</comment>
<dbReference type="AlphaFoldDB" id="A0A6P0UKN9"/>
<name>A0A6P0UKN9_9FLAO</name>
<keyword evidence="3" id="KW-1185">Reference proteome</keyword>
<keyword evidence="1" id="KW-1133">Transmembrane helix</keyword>
<protein>
    <submittedName>
        <fullName evidence="2">Uncharacterized protein</fullName>
    </submittedName>
</protein>
<proteinExistence type="predicted"/>
<evidence type="ECO:0000313" key="3">
    <source>
        <dbReference type="Proteomes" id="UP000468581"/>
    </source>
</evidence>
<dbReference type="Proteomes" id="UP000468581">
    <property type="component" value="Unassembled WGS sequence"/>
</dbReference>